<dbReference type="AlphaFoldDB" id="A0A2R5HK90"/>
<comment type="cofactor">
    <cofactor evidence="11">
        <name>Mg(2+)</name>
        <dbReference type="ChEBI" id="CHEBI:18420"/>
    </cofactor>
    <cofactor evidence="11">
        <name>Mn(2+)</name>
        <dbReference type="ChEBI" id="CHEBI:29035"/>
    </cofactor>
    <text evidence="11">Magnesium. Can also use manganese.</text>
</comment>
<dbReference type="Pfam" id="PF02424">
    <property type="entry name" value="ApbE"/>
    <property type="match status" value="1"/>
</dbReference>
<comment type="catalytic activity">
    <reaction evidence="9 10 12">
        <text>L-threonyl-[protein] + FAD = FMN-L-threonyl-[protein] + AMP + H(+)</text>
        <dbReference type="Rhea" id="RHEA:36847"/>
        <dbReference type="Rhea" id="RHEA-COMP:11060"/>
        <dbReference type="Rhea" id="RHEA-COMP:11061"/>
        <dbReference type="ChEBI" id="CHEBI:15378"/>
        <dbReference type="ChEBI" id="CHEBI:30013"/>
        <dbReference type="ChEBI" id="CHEBI:57692"/>
        <dbReference type="ChEBI" id="CHEBI:74257"/>
        <dbReference type="ChEBI" id="CHEBI:456215"/>
        <dbReference type="EC" id="2.7.1.180"/>
    </reaction>
</comment>
<dbReference type="GO" id="GO:0046872">
    <property type="term" value="F:metal ion binding"/>
    <property type="evidence" value="ECO:0007669"/>
    <property type="project" value="UniProtKB-UniRule"/>
</dbReference>
<evidence type="ECO:0000256" key="10">
    <source>
        <dbReference type="PIRNR" id="PIRNR006268"/>
    </source>
</evidence>
<evidence type="ECO:0000313" key="13">
    <source>
        <dbReference type="EMBL" id="GBG97188.1"/>
    </source>
</evidence>
<comment type="caution">
    <text evidence="13">The sequence shown here is derived from an EMBL/GenBank/DDBJ whole genome shotgun (WGS) entry which is preliminary data.</text>
</comment>
<dbReference type="InterPro" id="IPR003374">
    <property type="entry name" value="ApbE-like_sf"/>
</dbReference>
<keyword evidence="5 10" id="KW-0479">Metal-binding</keyword>
<reference evidence="13 14" key="1">
    <citation type="journal article" date="2018" name="Genome Announc.">
        <title>Draft Genome Sequence of Lactococcus sp. Strain NtB2 (JCM 32569), Isolated from the Gut of the Higher Termite Nasutitermes takasagoensis.</title>
        <authorList>
            <person name="Noda S."/>
            <person name="Aihara C."/>
            <person name="Yuki M."/>
            <person name="Ohkuma M."/>
        </authorList>
    </citation>
    <scope>NUCLEOTIDE SEQUENCE [LARGE SCALE GENOMIC DNA]</scope>
    <source>
        <strain evidence="13 14">NtB2</strain>
    </source>
</reference>
<sequence length="358" mass="39124">MKKTLAIALTAVSLLLLTACSSQKESSELLTNPIKESTTTMGTYVQVSVYNPGKRPAAQEALRIAESYSDLISMKAKNSEIKKINDSAGESAVRVTDDVYQLVKLGYQYSAKHEGYDITVGPLSGLWHIGFPDAKKPSQAEIDQAVHLIDYKDIHFNDEQKSIELEKAGMSLDLGSITKGYVAMKMVDYLKSKGVTSGIVDLGSSSIYVIGDSARGAGQPWKIGIKDPNQPNGDQLGVITASNQHINSSGIYERYLLADGKRYSHILDPKTGYPFDNDLASVTLLISGDDPTNGDGLSMMVYAMGTKKGYDYILHHEKVQAIFIDKKNRIFLTPGMKDKFTLSKDSQFKIADISEASD</sequence>
<evidence type="ECO:0000256" key="3">
    <source>
        <dbReference type="ARBA" id="ARBA00022630"/>
    </source>
</evidence>
<keyword evidence="6 10" id="KW-0274">FAD</keyword>
<evidence type="ECO:0000256" key="7">
    <source>
        <dbReference type="ARBA" id="ARBA00022842"/>
    </source>
</evidence>
<dbReference type="EMBL" id="BFFO01000008">
    <property type="protein sequence ID" value="GBG97188.1"/>
    <property type="molecule type" value="Genomic_DNA"/>
</dbReference>
<evidence type="ECO:0000256" key="2">
    <source>
        <dbReference type="ARBA" id="ARBA00016337"/>
    </source>
</evidence>
<dbReference type="Gene3D" id="3.10.520.10">
    <property type="entry name" value="ApbE-like domains"/>
    <property type="match status" value="1"/>
</dbReference>
<dbReference type="PIRSF" id="PIRSF006268">
    <property type="entry name" value="ApbE"/>
    <property type="match status" value="1"/>
</dbReference>
<dbReference type="Proteomes" id="UP000245021">
    <property type="component" value="Unassembled WGS sequence"/>
</dbReference>
<evidence type="ECO:0000256" key="6">
    <source>
        <dbReference type="ARBA" id="ARBA00022827"/>
    </source>
</evidence>
<dbReference type="EC" id="2.7.1.180" evidence="1 10"/>
<keyword evidence="12" id="KW-0472">Membrane</keyword>
<evidence type="ECO:0000256" key="8">
    <source>
        <dbReference type="ARBA" id="ARBA00031306"/>
    </source>
</evidence>
<keyword evidence="12" id="KW-0997">Cell inner membrane</keyword>
<feature type="chain" id="PRO_5015215865" description="FAD:protein FMN transferase" evidence="12">
    <location>
        <begin position="25"/>
        <end position="358"/>
    </location>
</feature>
<evidence type="ECO:0000256" key="4">
    <source>
        <dbReference type="ARBA" id="ARBA00022679"/>
    </source>
</evidence>
<comment type="function">
    <text evidence="12">Flavin transferase that catalyzes the transfer of the FMN moiety of FAD and its covalent binding to the hydroxyl group of a threonine residue in a target flavoprotein.</text>
</comment>
<evidence type="ECO:0000256" key="1">
    <source>
        <dbReference type="ARBA" id="ARBA00011955"/>
    </source>
</evidence>
<accession>A0A2R5HK90</accession>
<dbReference type="GO" id="GO:0016740">
    <property type="term" value="F:transferase activity"/>
    <property type="evidence" value="ECO:0007669"/>
    <property type="project" value="UniProtKB-UniRule"/>
</dbReference>
<dbReference type="RefSeq" id="WP_109246146.1">
    <property type="nucleotide sequence ID" value="NZ_BFFO01000008.1"/>
</dbReference>
<protein>
    <recommendedName>
        <fullName evidence="2 10">FAD:protein FMN transferase</fullName>
        <ecNumber evidence="1 10">2.7.1.180</ecNumber>
    </recommendedName>
    <alternativeName>
        <fullName evidence="8 10">Flavin transferase</fullName>
    </alternativeName>
</protein>
<dbReference type="OrthoDB" id="9778595at2"/>
<dbReference type="GO" id="GO:0005886">
    <property type="term" value="C:plasma membrane"/>
    <property type="evidence" value="ECO:0007669"/>
    <property type="project" value="UniProtKB-SubCell"/>
</dbReference>
<feature type="signal peptide" evidence="12">
    <location>
        <begin position="1"/>
        <end position="24"/>
    </location>
</feature>
<feature type="binding site" evidence="11">
    <location>
        <position position="176"/>
    </location>
    <ligand>
        <name>Mg(2+)</name>
        <dbReference type="ChEBI" id="CHEBI:18420"/>
    </ligand>
</feature>
<keyword evidence="4 10" id="KW-0808">Transferase</keyword>
<dbReference type="PROSITE" id="PS51257">
    <property type="entry name" value="PROKAR_LIPOPROTEIN"/>
    <property type="match status" value="1"/>
</dbReference>
<keyword evidence="14" id="KW-1185">Reference proteome</keyword>
<evidence type="ECO:0000256" key="12">
    <source>
        <dbReference type="RuleBase" id="RU363002"/>
    </source>
</evidence>
<dbReference type="SUPFAM" id="SSF143631">
    <property type="entry name" value="ApbE-like"/>
    <property type="match status" value="1"/>
</dbReference>
<dbReference type="InterPro" id="IPR024932">
    <property type="entry name" value="ApbE"/>
</dbReference>
<proteinExistence type="inferred from homology"/>
<keyword evidence="7 10" id="KW-0460">Magnesium</keyword>
<evidence type="ECO:0000256" key="9">
    <source>
        <dbReference type="ARBA" id="ARBA00048540"/>
    </source>
</evidence>
<dbReference type="PANTHER" id="PTHR30040">
    <property type="entry name" value="THIAMINE BIOSYNTHESIS LIPOPROTEIN APBE"/>
    <property type="match status" value="1"/>
</dbReference>
<comment type="subcellular location">
    <subcellularLocation>
        <location evidence="12">Cell inner membrane</location>
        <topology evidence="12">Lipid-anchor</topology>
        <orientation evidence="12">Periplasmic side</orientation>
    </subcellularLocation>
</comment>
<keyword evidence="12 13" id="KW-0449">Lipoprotein</keyword>
<evidence type="ECO:0000256" key="11">
    <source>
        <dbReference type="PIRSR" id="PIRSR006268-2"/>
    </source>
</evidence>
<evidence type="ECO:0000313" key="14">
    <source>
        <dbReference type="Proteomes" id="UP000245021"/>
    </source>
</evidence>
<keyword evidence="12" id="KW-1003">Cell membrane</keyword>
<gene>
    <name evidence="13" type="primary">apbE_2</name>
    <name evidence="13" type="ORF">NtB2_01326</name>
</gene>
<feature type="binding site" evidence="11">
    <location>
        <position position="295"/>
    </location>
    <ligand>
        <name>Mg(2+)</name>
        <dbReference type="ChEBI" id="CHEBI:18420"/>
    </ligand>
</feature>
<organism evidence="13 14">
    <name type="scientific">Lactococcus termiticola</name>
    <dbReference type="NCBI Taxonomy" id="2169526"/>
    <lineage>
        <taxon>Bacteria</taxon>
        <taxon>Bacillati</taxon>
        <taxon>Bacillota</taxon>
        <taxon>Bacilli</taxon>
        <taxon>Lactobacillales</taxon>
        <taxon>Streptococcaceae</taxon>
        <taxon>Lactococcus</taxon>
    </lineage>
</organism>
<evidence type="ECO:0000256" key="5">
    <source>
        <dbReference type="ARBA" id="ARBA00022723"/>
    </source>
</evidence>
<comment type="similarity">
    <text evidence="10 12">Belongs to the ApbE family.</text>
</comment>
<keyword evidence="12" id="KW-0732">Signal</keyword>
<name>A0A2R5HK90_9LACT</name>
<dbReference type="PANTHER" id="PTHR30040:SF2">
    <property type="entry name" value="FAD:PROTEIN FMN TRANSFERASE"/>
    <property type="match status" value="1"/>
</dbReference>
<keyword evidence="3 10" id="KW-0285">Flavoprotein</keyword>